<dbReference type="EMBL" id="KN611437">
    <property type="protein sequence ID" value="KHJ76759.1"/>
    <property type="molecule type" value="Genomic_DNA"/>
</dbReference>
<evidence type="ECO:0000313" key="2">
    <source>
        <dbReference type="Proteomes" id="UP000053660"/>
    </source>
</evidence>
<dbReference type="Proteomes" id="UP000053660">
    <property type="component" value="Unassembled WGS sequence"/>
</dbReference>
<dbReference type="InterPro" id="IPR036775">
    <property type="entry name" value="DNA_pol_Y-fam_lit_finger_sf"/>
</dbReference>
<organism evidence="1 2">
    <name type="scientific">Oesophagostomum dentatum</name>
    <name type="common">Nodular worm</name>
    <dbReference type="NCBI Taxonomy" id="61180"/>
    <lineage>
        <taxon>Eukaryota</taxon>
        <taxon>Metazoa</taxon>
        <taxon>Ecdysozoa</taxon>
        <taxon>Nematoda</taxon>
        <taxon>Chromadorea</taxon>
        <taxon>Rhabditida</taxon>
        <taxon>Rhabditina</taxon>
        <taxon>Rhabditomorpha</taxon>
        <taxon>Strongyloidea</taxon>
        <taxon>Strongylidae</taxon>
        <taxon>Oesophagostomum</taxon>
    </lineage>
</organism>
<sequence>MMEHVCKMLVEDMPKVGITGGRCVTLKLKLSSFDVLTRSVTPGHLVTTGEALGQDLSGF</sequence>
<dbReference type="GO" id="GO:0006281">
    <property type="term" value="P:DNA repair"/>
    <property type="evidence" value="ECO:0007669"/>
    <property type="project" value="InterPro"/>
</dbReference>
<evidence type="ECO:0000313" key="1">
    <source>
        <dbReference type="EMBL" id="KHJ76759.1"/>
    </source>
</evidence>
<dbReference type="SUPFAM" id="SSF100879">
    <property type="entry name" value="Lesion bypass DNA polymerase (Y-family), little finger domain"/>
    <property type="match status" value="1"/>
</dbReference>
<keyword evidence="2" id="KW-1185">Reference proteome</keyword>
<evidence type="ECO:0008006" key="3">
    <source>
        <dbReference type="Google" id="ProtNLM"/>
    </source>
</evidence>
<dbReference type="AlphaFoldDB" id="A0A0B1RVN9"/>
<dbReference type="Gene3D" id="3.30.1490.100">
    <property type="entry name" value="DNA polymerase, Y-family, little finger domain"/>
    <property type="match status" value="1"/>
</dbReference>
<name>A0A0B1RVN9_OESDE</name>
<proteinExistence type="predicted"/>
<dbReference type="GO" id="GO:0003684">
    <property type="term" value="F:damaged DNA binding"/>
    <property type="evidence" value="ECO:0007669"/>
    <property type="project" value="InterPro"/>
</dbReference>
<dbReference type="OrthoDB" id="5858560at2759"/>
<protein>
    <recommendedName>
        <fullName evidence="3">DNA polymerase Y-family little finger domain-containing protein</fullName>
    </recommendedName>
</protein>
<accession>A0A0B1RVN9</accession>
<reference evidence="1 2" key="1">
    <citation type="submission" date="2014-03" db="EMBL/GenBank/DDBJ databases">
        <title>Draft genome of the hookworm Oesophagostomum dentatum.</title>
        <authorList>
            <person name="Mitreva M."/>
        </authorList>
    </citation>
    <scope>NUCLEOTIDE SEQUENCE [LARGE SCALE GENOMIC DNA]</scope>
    <source>
        <strain evidence="1 2">OD-Hann</strain>
    </source>
</reference>
<gene>
    <name evidence="1" type="ORF">OESDEN_23621</name>
</gene>